<proteinExistence type="predicted"/>
<dbReference type="Proteomes" id="UP000016203">
    <property type="component" value="Unassembled WGS sequence"/>
</dbReference>
<name>R9B4Q6_9GAMM</name>
<evidence type="ECO:0000313" key="1">
    <source>
        <dbReference type="EMBL" id="EOR09499.1"/>
    </source>
</evidence>
<sequence length="29" mass="3466">MTVSLFLKFRFILILSRLTQLNRISTLLQ</sequence>
<dbReference type="EMBL" id="AQFL01000006">
    <property type="protein sequence ID" value="EOR09499.1"/>
    <property type="molecule type" value="Genomic_DNA"/>
</dbReference>
<accession>R9B4Q6</accession>
<protein>
    <submittedName>
        <fullName evidence="1">Uncharacterized protein</fullName>
    </submittedName>
</protein>
<dbReference type="HOGENOM" id="CLU_3408447_0_0_6"/>
<reference evidence="1 2" key="1">
    <citation type="submission" date="2013-03" db="EMBL/GenBank/DDBJ databases">
        <title>The Genome Sequence of Acinetobacter sp. CIP 110321.</title>
        <authorList>
            <consortium name="The Broad Institute Genome Sequencing Platform"/>
            <consortium name="The Broad Institute Genome Sequencing Center for Infectious Disease"/>
            <person name="Cerqueira G."/>
            <person name="Feldgarden M."/>
            <person name="Courvalin P."/>
            <person name="Perichon B."/>
            <person name="Grillot-Courvalin C."/>
            <person name="Clermont D."/>
            <person name="Rocha E."/>
            <person name="Yoon E.-J."/>
            <person name="Nemec A."/>
            <person name="Walker B."/>
            <person name="Young S.K."/>
            <person name="Zeng Q."/>
            <person name="Gargeya S."/>
            <person name="Fitzgerald M."/>
            <person name="Haas B."/>
            <person name="Abouelleil A."/>
            <person name="Alvarado L."/>
            <person name="Arachchi H.M."/>
            <person name="Berlin A.M."/>
            <person name="Chapman S.B."/>
            <person name="Dewar J."/>
            <person name="Goldberg J."/>
            <person name="Griggs A."/>
            <person name="Gujja S."/>
            <person name="Hansen M."/>
            <person name="Howarth C."/>
            <person name="Imamovic A."/>
            <person name="Larimer J."/>
            <person name="McCowan C."/>
            <person name="Murphy C."/>
            <person name="Neiman D."/>
            <person name="Pearson M."/>
            <person name="Priest M."/>
            <person name="Roberts A."/>
            <person name="Saif S."/>
            <person name="Shea T."/>
            <person name="Sisk P."/>
            <person name="Sykes S."/>
            <person name="Wortman J."/>
            <person name="Nusbaum C."/>
            <person name="Birren B."/>
        </authorList>
    </citation>
    <scope>NUCLEOTIDE SEQUENCE [LARGE SCALE GENOMIC DNA]</scope>
    <source>
        <strain evidence="1 2">CIP 110321</strain>
    </source>
</reference>
<dbReference type="AlphaFoldDB" id="R9B4Q6"/>
<gene>
    <name evidence="1" type="ORF">F896_00991</name>
</gene>
<evidence type="ECO:0000313" key="2">
    <source>
        <dbReference type="Proteomes" id="UP000016203"/>
    </source>
</evidence>
<organism evidence="1 2">
    <name type="scientific">Acinetobacter genomosp. 15BJ</name>
    <dbReference type="NCBI Taxonomy" id="106651"/>
    <lineage>
        <taxon>Bacteria</taxon>
        <taxon>Pseudomonadati</taxon>
        <taxon>Pseudomonadota</taxon>
        <taxon>Gammaproteobacteria</taxon>
        <taxon>Moraxellales</taxon>
        <taxon>Moraxellaceae</taxon>
        <taxon>Acinetobacter</taxon>
    </lineage>
</organism>
<comment type="caution">
    <text evidence="1">The sequence shown here is derived from an EMBL/GenBank/DDBJ whole genome shotgun (WGS) entry which is preliminary data.</text>
</comment>